<evidence type="ECO:0000256" key="1">
    <source>
        <dbReference type="SAM" id="SignalP"/>
    </source>
</evidence>
<keyword evidence="1" id="KW-0732">Signal</keyword>
<dbReference type="PANTHER" id="PTHR33428:SF14">
    <property type="entry name" value="CARBOXYLESTERASE TYPE B DOMAIN-CONTAINING PROTEIN"/>
    <property type="match status" value="1"/>
</dbReference>
<keyword evidence="4" id="KW-1185">Reference proteome</keyword>
<evidence type="ECO:0000259" key="2">
    <source>
        <dbReference type="Pfam" id="PF12740"/>
    </source>
</evidence>
<feature type="domain" description="PET hydrolase/cutinase-like" evidence="2">
    <location>
        <begin position="26"/>
        <end position="282"/>
    </location>
</feature>
<evidence type="ECO:0000313" key="4">
    <source>
        <dbReference type="Proteomes" id="UP000230842"/>
    </source>
</evidence>
<gene>
    <name evidence="3" type="ORF">CLV56_1381</name>
</gene>
<dbReference type="AlphaFoldDB" id="A0A2M9BGS8"/>
<evidence type="ECO:0000313" key="3">
    <source>
        <dbReference type="EMBL" id="PJJ57160.1"/>
    </source>
</evidence>
<dbReference type="GO" id="GO:0016787">
    <property type="term" value="F:hydrolase activity"/>
    <property type="evidence" value="ECO:0007669"/>
    <property type="project" value="UniProtKB-KW"/>
</dbReference>
<dbReference type="Pfam" id="PF12740">
    <property type="entry name" value="PETase"/>
    <property type="match status" value="1"/>
</dbReference>
<dbReference type="InterPro" id="IPR029058">
    <property type="entry name" value="AB_hydrolase_fold"/>
</dbReference>
<feature type="chain" id="PRO_5014637610" evidence="1">
    <location>
        <begin position="29"/>
        <end position="283"/>
    </location>
</feature>
<accession>A0A2M9BGS8</accession>
<name>A0A2M9BGS8_9ACTN</name>
<dbReference type="RefSeq" id="WP_100414584.1">
    <property type="nucleotide sequence ID" value="NZ_PGEZ01000001.1"/>
</dbReference>
<dbReference type="EMBL" id="PGEZ01000001">
    <property type="protein sequence ID" value="PJJ57160.1"/>
    <property type="molecule type" value="Genomic_DNA"/>
</dbReference>
<sequence length="283" mass="29646">MFTRLATRLAALLAVVALPLVGVSSAGAVENGPAPNGSNILGSGPYSVRTDGVSGWFVSGFGGGDIYRPSTGSNFGAVVFSPGFTATASMYSGLARRVASHGFVVLVIDTNTTLDQPDSRGRQILAGVDYLTRSWSGRSQIDTSRVAVAGHSMGGGGTLYAAENGGSNVKAAVALQPWHTDKTWYGVDVPTMIIGAQSDTIAPVSSHSERFYATLSGAPEKAYAELRLEDHLAANTDPDDQGALMVSWLKRYLDGDTRYSSVLCPLPSTVSSQLSEYRDTCPA</sequence>
<comment type="caution">
    <text evidence="3">The sequence shown here is derived from an EMBL/GenBank/DDBJ whole genome shotgun (WGS) entry which is preliminary data.</text>
</comment>
<organism evidence="3 4">
    <name type="scientific">Mumia flava</name>
    <dbReference type="NCBI Taxonomy" id="1348852"/>
    <lineage>
        <taxon>Bacteria</taxon>
        <taxon>Bacillati</taxon>
        <taxon>Actinomycetota</taxon>
        <taxon>Actinomycetes</taxon>
        <taxon>Propionibacteriales</taxon>
        <taxon>Nocardioidaceae</taxon>
        <taxon>Mumia</taxon>
    </lineage>
</organism>
<dbReference type="Proteomes" id="UP000230842">
    <property type="component" value="Unassembled WGS sequence"/>
</dbReference>
<dbReference type="InterPro" id="IPR041127">
    <property type="entry name" value="PET_hydrolase/cutinase-like"/>
</dbReference>
<keyword evidence="3" id="KW-0378">Hydrolase</keyword>
<protein>
    <submittedName>
        <fullName evidence="3">Dienelactone hydrolase</fullName>
    </submittedName>
</protein>
<dbReference type="Gene3D" id="3.40.50.1820">
    <property type="entry name" value="alpha/beta hydrolase"/>
    <property type="match status" value="1"/>
</dbReference>
<feature type="signal peptide" evidence="1">
    <location>
        <begin position="1"/>
        <end position="28"/>
    </location>
</feature>
<dbReference type="SUPFAM" id="SSF53474">
    <property type="entry name" value="alpha/beta-Hydrolases"/>
    <property type="match status" value="1"/>
</dbReference>
<dbReference type="OrthoDB" id="1466228at2"/>
<proteinExistence type="predicted"/>
<reference evidence="3 4" key="1">
    <citation type="submission" date="2017-11" db="EMBL/GenBank/DDBJ databases">
        <title>Genomic Encyclopedia of Archaeal and Bacterial Type Strains, Phase II (KMG-II): From Individual Species to Whole Genera.</title>
        <authorList>
            <person name="Goeker M."/>
        </authorList>
    </citation>
    <scope>NUCLEOTIDE SEQUENCE [LARGE SCALE GENOMIC DNA]</scope>
    <source>
        <strain evidence="3 4">DSM 27763</strain>
    </source>
</reference>
<dbReference type="PANTHER" id="PTHR33428">
    <property type="entry name" value="CHLOROPHYLLASE-2, CHLOROPLASTIC"/>
    <property type="match status" value="1"/>
</dbReference>